<dbReference type="InterPro" id="IPR003614">
    <property type="entry name" value="Knottins"/>
</dbReference>
<dbReference type="CDD" id="cd23106">
    <property type="entry name" value="neurotoxins_LC_scorpion"/>
    <property type="match status" value="1"/>
</dbReference>
<evidence type="ECO:0000256" key="2">
    <source>
        <dbReference type="ARBA" id="ARBA00022525"/>
    </source>
</evidence>
<proteinExistence type="evidence at transcript level"/>
<evidence type="ECO:0000256" key="1">
    <source>
        <dbReference type="ARBA" id="ARBA00004613"/>
    </source>
</evidence>
<dbReference type="GO" id="GO:0006952">
    <property type="term" value="P:defense response"/>
    <property type="evidence" value="ECO:0007669"/>
    <property type="project" value="InterPro"/>
</dbReference>
<dbReference type="Gene3D" id="3.30.30.10">
    <property type="entry name" value="Knottin, scorpion toxin-like"/>
    <property type="match status" value="1"/>
</dbReference>
<keyword evidence="4 8" id="KW-0732">Signal</keyword>
<organism evidence="10">
    <name type="scientific">Lychas mucronatus</name>
    <name type="common">Chinese swimming scorpion</name>
    <dbReference type="NCBI Taxonomy" id="172552"/>
    <lineage>
        <taxon>Eukaryota</taxon>
        <taxon>Metazoa</taxon>
        <taxon>Ecdysozoa</taxon>
        <taxon>Arthropoda</taxon>
        <taxon>Chelicerata</taxon>
        <taxon>Arachnida</taxon>
        <taxon>Scorpiones</taxon>
        <taxon>Buthida</taxon>
        <taxon>Buthoidea</taxon>
        <taxon>Buthidae</taxon>
        <taxon>Lychas</taxon>
    </lineage>
</organism>
<reference evidence="10" key="1">
    <citation type="submission" date="2007-09" db="EMBL/GenBank/DDBJ databases">
        <title>Toxic transcriptome analysis of Lychas mucronatus: molecular mechanisms regulating diversity of scorpion venom peptides.</title>
        <authorList>
            <person name="Li W."/>
            <person name="Ma Y."/>
            <person name="Cao Z."/>
        </authorList>
    </citation>
    <scope>NUCLEOTIDE SEQUENCE</scope>
    <source>
        <tissue evidence="10">Venom gland</tissue>
    </source>
</reference>
<keyword evidence="6" id="KW-0738">Voltage-gated sodium channel impairing toxin</keyword>
<dbReference type="PROSITE" id="PS51863">
    <property type="entry name" value="LCN_CSAB"/>
    <property type="match status" value="1"/>
</dbReference>
<accession>A0A0U1SE96</accession>
<dbReference type="EMBL" id="EU159290">
    <property type="protein sequence ID" value="ABX76763.1"/>
    <property type="molecule type" value="mRNA"/>
</dbReference>
<keyword evidence="7" id="KW-1015">Disulfide bond</keyword>
<dbReference type="Pfam" id="PF00537">
    <property type="entry name" value="Toxin_3"/>
    <property type="match status" value="1"/>
</dbReference>
<dbReference type="GO" id="GO:0019871">
    <property type="term" value="F:sodium channel inhibitor activity"/>
    <property type="evidence" value="ECO:0007669"/>
    <property type="project" value="InterPro"/>
</dbReference>
<dbReference type="AlphaFoldDB" id="A0A0U1SE96"/>
<feature type="chain" id="PRO_5006829109" evidence="8">
    <location>
        <begin position="19"/>
        <end position="86"/>
    </location>
</feature>
<keyword evidence="5" id="KW-0872">Ion channel impairing toxin</keyword>
<keyword evidence="3 10" id="KW-0800">Toxin</keyword>
<dbReference type="InterPro" id="IPR002061">
    <property type="entry name" value="Scorpion_toxinL/defensin"/>
</dbReference>
<dbReference type="InterPro" id="IPR018218">
    <property type="entry name" value="Scorpion_toxinL"/>
</dbReference>
<dbReference type="InterPro" id="IPR044062">
    <property type="entry name" value="LCN-type_CS_alpha_beta_dom"/>
</dbReference>
<evidence type="ECO:0000256" key="5">
    <source>
        <dbReference type="ARBA" id="ARBA00022872"/>
    </source>
</evidence>
<dbReference type="SMART" id="SM00505">
    <property type="entry name" value="Knot1"/>
    <property type="match status" value="1"/>
</dbReference>
<evidence type="ECO:0000256" key="4">
    <source>
        <dbReference type="ARBA" id="ARBA00022729"/>
    </source>
</evidence>
<dbReference type="GO" id="GO:0090729">
    <property type="term" value="F:toxin activity"/>
    <property type="evidence" value="ECO:0007669"/>
    <property type="project" value="InterPro"/>
</dbReference>
<keyword evidence="2" id="KW-0964">Secreted</keyword>
<evidence type="ECO:0000256" key="3">
    <source>
        <dbReference type="ARBA" id="ARBA00022699"/>
    </source>
</evidence>
<dbReference type="SUPFAM" id="SSF57095">
    <property type="entry name" value="Scorpion toxin-like"/>
    <property type="match status" value="1"/>
</dbReference>
<dbReference type="GO" id="GO:0005576">
    <property type="term" value="C:extracellular region"/>
    <property type="evidence" value="ECO:0007669"/>
    <property type="project" value="UniProtKB-SubCell"/>
</dbReference>
<comment type="subcellular location">
    <subcellularLocation>
        <location evidence="1">Secreted</location>
    </subcellularLocation>
</comment>
<evidence type="ECO:0000256" key="8">
    <source>
        <dbReference type="SAM" id="SignalP"/>
    </source>
</evidence>
<evidence type="ECO:0000259" key="9">
    <source>
        <dbReference type="PROSITE" id="PS51863"/>
    </source>
</evidence>
<evidence type="ECO:0000256" key="7">
    <source>
        <dbReference type="ARBA" id="ARBA00023157"/>
    </source>
</evidence>
<name>A0A0U1SE96_LYCMC</name>
<evidence type="ECO:0000256" key="6">
    <source>
        <dbReference type="ARBA" id="ARBA00022910"/>
    </source>
</evidence>
<evidence type="ECO:0000313" key="10">
    <source>
        <dbReference type="EMBL" id="ABX76763.1"/>
    </source>
</evidence>
<dbReference type="PRINTS" id="PR00285">
    <property type="entry name" value="SCORPNTOXIN"/>
</dbReference>
<sequence length="86" mass="9787">MKILFVIVLAAFFIGVHCKHGYPVQYSGREKGCKIGCVINNASCDGECRRRGGTYGYCYFWKLACYCENLPLKSPTWDYKTGKCRV</sequence>
<keyword evidence="3 10" id="KW-0528">Neurotoxin</keyword>
<protein>
    <submittedName>
        <fullName evidence="10">Neurotoxin LmNaTx15</fullName>
    </submittedName>
</protein>
<feature type="domain" description="LCN-type CS-alpha/beta" evidence="9">
    <location>
        <begin position="19"/>
        <end position="85"/>
    </location>
</feature>
<dbReference type="InterPro" id="IPR036574">
    <property type="entry name" value="Scorpion_toxin-like_sf"/>
</dbReference>
<feature type="signal peptide" evidence="8">
    <location>
        <begin position="1"/>
        <end position="18"/>
    </location>
</feature>